<protein>
    <submittedName>
        <fullName evidence="1">Uncharacterized protein</fullName>
    </submittedName>
</protein>
<dbReference type="AlphaFoldDB" id="A0ABD2B1M4"/>
<evidence type="ECO:0000313" key="1">
    <source>
        <dbReference type="EMBL" id="KAL2726607.1"/>
    </source>
</evidence>
<gene>
    <name evidence="1" type="ORF">V1478_006885</name>
</gene>
<dbReference type="Proteomes" id="UP001607302">
    <property type="component" value="Unassembled WGS sequence"/>
</dbReference>
<sequence>MFNISRRNNSMRSRNRYCEHLCVLQHTIVNILSANSEEEKCVAINIVIVETSSTCVRLHLDTITGND</sequence>
<dbReference type="EMBL" id="JAUDFV010000133">
    <property type="protein sequence ID" value="KAL2726607.1"/>
    <property type="molecule type" value="Genomic_DNA"/>
</dbReference>
<evidence type="ECO:0000313" key="2">
    <source>
        <dbReference type="Proteomes" id="UP001607302"/>
    </source>
</evidence>
<reference evidence="1 2" key="1">
    <citation type="journal article" date="2024" name="Ann. Entomol. Soc. Am.">
        <title>Genomic analyses of the southern and eastern yellowjacket wasps (Hymenoptera: Vespidae) reveal evolutionary signatures of social life.</title>
        <authorList>
            <person name="Catto M.A."/>
            <person name="Caine P.B."/>
            <person name="Orr S.E."/>
            <person name="Hunt B.G."/>
            <person name="Goodisman M.A.D."/>
        </authorList>
    </citation>
    <scope>NUCLEOTIDE SEQUENCE [LARGE SCALE GENOMIC DNA]</scope>
    <source>
        <strain evidence="1">233</strain>
        <tissue evidence="1">Head and thorax</tissue>
    </source>
</reference>
<proteinExistence type="predicted"/>
<name>A0ABD2B1M4_VESSQ</name>
<keyword evidence="2" id="KW-1185">Reference proteome</keyword>
<comment type="caution">
    <text evidence="1">The sequence shown here is derived from an EMBL/GenBank/DDBJ whole genome shotgun (WGS) entry which is preliminary data.</text>
</comment>
<organism evidence="1 2">
    <name type="scientific">Vespula squamosa</name>
    <name type="common">Southern yellow jacket</name>
    <name type="synonym">Wasp</name>
    <dbReference type="NCBI Taxonomy" id="30214"/>
    <lineage>
        <taxon>Eukaryota</taxon>
        <taxon>Metazoa</taxon>
        <taxon>Ecdysozoa</taxon>
        <taxon>Arthropoda</taxon>
        <taxon>Hexapoda</taxon>
        <taxon>Insecta</taxon>
        <taxon>Pterygota</taxon>
        <taxon>Neoptera</taxon>
        <taxon>Endopterygota</taxon>
        <taxon>Hymenoptera</taxon>
        <taxon>Apocrita</taxon>
        <taxon>Aculeata</taxon>
        <taxon>Vespoidea</taxon>
        <taxon>Vespidae</taxon>
        <taxon>Vespinae</taxon>
        <taxon>Vespula</taxon>
    </lineage>
</organism>
<accession>A0ABD2B1M4</accession>